<feature type="transmembrane region" description="Helical" evidence="1">
    <location>
        <begin position="12"/>
        <end position="33"/>
    </location>
</feature>
<comment type="caution">
    <text evidence="2">The sequence shown here is derived from an EMBL/GenBank/DDBJ whole genome shotgun (WGS) entry which is preliminary data.</text>
</comment>
<dbReference type="AlphaFoldDB" id="A0A7C3EX09"/>
<dbReference type="EMBL" id="DSTX01000011">
    <property type="protein sequence ID" value="HFK20863.1"/>
    <property type="molecule type" value="Genomic_DNA"/>
</dbReference>
<proteinExistence type="predicted"/>
<sequence>MSSIRLYEETIHWRMIILLSIFFSGLMVGSVYFALSTNDEDAGTAILIMAIVLAVMATVMLTFSRLSITITGDGVKVGFGRIIKRFPWDAISGCYQDDASAVRYGGYGIKGGKHKGKTRMVFNVTNAPRVVLVVKGAKFDEFVFSTKRPDEVIRIITSQMKG</sequence>
<reference evidence="2" key="1">
    <citation type="journal article" date="2020" name="mSystems">
        <title>Genome- and Community-Level Interaction Insights into Carbon Utilization and Element Cycling Functions of Hydrothermarchaeota in Hydrothermal Sediment.</title>
        <authorList>
            <person name="Zhou Z."/>
            <person name="Liu Y."/>
            <person name="Xu W."/>
            <person name="Pan J."/>
            <person name="Luo Z.H."/>
            <person name="Li M."/>
        </authorList>
    </citation>
    <scope>NUCLEOTIDE SEQUENCE [LARGE SCALE GENOMIC DNA]</scope>
    <source>
        <strain evidence="2">SpSt-468</strain>
    </source>
</reference>
<feature type="transmembrane region" description="Helical" evidence="1">
    <location>
        <begin position="45"/>
        <end position="63"/>
    </location>
</feature>
<gene>
    <name evidence="2" type="ORF">ENS19_06210</name>
</gene>
<keyword evidence="1" id="KW-0472">Membrane</keyword>
<name>A0A7C3EX09_9CREN</name>
<evidence type="ECO:0008006" key="3">
    <source>
        <dbReference type="Google" id="ProtNLM"/>
    </source>
</evidence>
<keyword evidence="1" id="KW-1133">Transmembrane helix</keyword>
<evidence type="ECO:0000313" key="2">
    <source>
        <dbReference type="EMBL" id="HFK20863.1"/>
    </source>
</evidence>
<protein>
    <recommendedName>
        <fullName evidence="3">Bacterial Pleckstrin homology domain-containing protein</fullName>
    </recommendedName>
</protein>
<keyword evidence="1" id="KW-0812">Transmembrane</keyword>
<evidence type="ECO:0000256" key="1">
    <source>
        <dbReference type="SAM" id="Phobius"/>
    </source>
</evidence>
<organism evidence="2">
    <name type="scientific">Candidatus Methanomethylicus mesodigestus</name>
    <dbReference type="NCBI Taxonomy" id="1867258"/>
    <lineage>
        <taxon>Archaea</taxon>
        <taxon>Thermoproteota</taxon>
        <taxon>Methanosuratincolia</taxon>
        <taxon>Candidatus Methanomethylicales</taxon>
        <taxon>Candidatus Methanomethylicaceae</taxon>
        <taxon>Candidatus Methanomethylicus</taxon>
    </lineage>
</organism>
<accession>A0A7C3EX09</accession>